<dbReference type="AlphaFoldDB" id="A0A1B8A3R4"/>
<comment type="caution">
    <text evidence="2">The sequence shown here is derived from an EMBL/GenBank/DDBJ whole genome shotgun (WGS) entry which is preliminary data.</text>
</comment>
<evidence type="ECO:0000313" key="3">
    <source>
        <dbReference type="Proteomes" id="UP000091967"/>
    </source>
</evidence>
<reference evidence="2 3" key="1">
    <citation type="submission" date="2016-06" db="EMBL/GenBank/DDBJ databases">
        <title>Living apart together: crosstalk between the core and supernumerary genomes in a fungal plant pathogen.</title>
        <authorList>
            <person name="Vanheule A."/>
            <person name="Audenaert K."/>
            <person name="Warris S."/>
            <person name="Van De Geest H."/>
            <person name="Schijlen E."/>
            <person name="Hofte M."/>
            <person name="De Saeger S."/>
            <person name="Haesaert G."/>
            <person name="Waalwijk C."/>
            <person name="Van Der Lee T."/>
        </authorList>
    </citation>
    <scope>NUCLEOTIDE SEQUENCE [LARGE SCALE GENOMIC DNA]</scope>
    <source>
        <strain evidence="2 3">2516</strain>
    </source>
</reference>
<name>A0A1B8A3R4_FUSPO</name>
<gene>
    <name evidence="2" type="ORF">FPOA_13988</name>
</gene>
<accession>A0A1B8A3R4</accession>
<feature type="compositionally biased region" description="Acidic residues" evidence="1">
    <location>
        <begin position="209"/>
        <end position="222"/>
    </location>
</feature>
<keyword evidence="3" id="KW-1185">Reference proteome</keyword>
<evidence type="ECO:0000256" key="1">
    <source>
        <dbReference type="SAM" id="MobiDB-lite"/>
    </source>
</evidence>
<organism evidence="2 3">
    <name type="scientific">Fusarium poae</name>
    <dbReference type="NCBI Taxonomy" id="36050"/>
    <lineage>
        <taxon>Eukaryota</taxon>
        <taxon>Fungi</taxon>
        <taxon>Dikarya</taxon>
        <taxon>Ascomycota</taxon>
        <taxon>Pezizomycotina</taxon>
        <taxon>Sordariomycetes</taxon>
        <taxon>Hypocreomycetidae</taxon>
        <taxon>Hypocreales</taxon>
        <taxon>Nectriaceae</taxon>
        <taxon>Fusarium</taxon>
    </lineage>
</organism>
<sequence>MQLPTANDNLIGSRDGITLDDIYDMPSDDRRSLFRKYLVNKDKPILVQEPIAWSDDESIGMFLRLKKSLDDESKKHILLEARRVFYEENSFVLLLSGLSRFLDDMLGDWEDAVPVEMLVRDLKVKVERNECQCGNLLDYIQRLTYFAKMPQLQKIAFECYSPTESADQDLSNDWSTLSSLDSSKGDSLNNPTDDDDSADSNQASTWGYLEDDAWSSDEGVEG</sequence>
<feature type="region of interest" description="Disordered" evidence="1">
    <location>
        <begin position="171"/>
        <end position="222"/>
    </location>
</feature>
<evidence type="ECO:0000313" key="2">
    <source>
        <dbReference type="EMBL" id="OBS15114.1"/>
    </source>
</evidence>
<dbReference type="Proteomes" id="UP000091967">
    <property type="component" value="Unassembled WGS sequence"/>
</dbReference>
<protein>
    <submittedName>
        <fullName evidence="2">Uncharacterized protein</fullName>
    </submittedName>
</protein>
<feature type="compositionally biased region" description="Low complexity" evidence="1">
    <location>
        <begin position="171"/>
        <end position="190"/>
    </location>
</feature>
<proteinExistence type="predicted"/>
<dbReference type="EMBL" id="LYXU01000175">
    <property type="protein sequence ID" value="OBS15114.1"/>
    <property type="molecule type" value="Genomic_DNA"/>
</dbReference>